<accession>A0AAX2DR43</accession>
<evidence type="ECO:0008006" key="3">
    <source>
        <dbReference type="Google" id="ProtNLM"/>
    </source>
</evidence>
<evidence type="ECO:0000313" key="2">
    <source>
        <dbReference type="Proteomes" id="UP000183610"/>
    </source>
</evidence>
<dbReference type="EMBL" id="FNMX01000009">
    <property type="protein sequence ID" value="SDX01727.1"/>
    <property type="molecule type" value="Genomic_DNA"/>
</dbReference>
<organism evidence="1 2">
    <name type="scientific">Listeria ivanovii</name>
    <dbReference type="NCBI Taxonomy" id="1638"/>
    <lineage>
        <taxon>Bacteria</taxon>
        <taxon>Bacillati</taxon>
        <taxon>Bacillota</taxon>
        <taxon>Bacilli</taxon>
        <taxon>Bacillales</taxon>
        <taxon>Listeriaceae</taxon>
        <taxon>Listeria</taxon>
    </lineage>
</organism>
<gene>
    <name evidence="1" type="ORF">SAMN05421782_109112</name>
</gene>
<dbReference type="Proteomes" id="UP000183610">
    <property type="component" value="Unassembled WGS sequence"/>
</dbReference>
<evidence type="ECO:0000313" key="1">
    <source>
        <dbReference type="EMBL" id="SDX01727.1"/>
    </source>
</evidence>
<dbReference type="RefSeq" id="WP_003718752.1">
    <property type="nucleotide sequence ID" value="NZ_FNMX01000009.1"/>
</dbReference>
<dbReference type="AlphaFoldDB" id="A0AAX2DR43"/>
<sequence>MHPMEQFLANNHTNIAEVEANTRLKKGTLQKLIDKNVRTSDISLRVLTQIAYTLNTGADIVAKQLSDLEVTNDLIFLTED</sequence>
<comment type="caution">
    <text evidence="1">The sequence shown here is derived from an EMBL/GenBank/DDBJ whole genome shotgun (WGS) entry which is preliminary data.</text>
</comment>
<reference evidence="1 2" key="1">
    <citation type="submission" date="2016-10" db="EMBL/GenBank/DDBJ databases">
        <authorList>
            <person name="Varghese N."/>
            <person name="Submissions S."/>
        </authorList>
    </citation>
    <scope>NUCLEOTIDE SEQUENCE [LARGE SCALE GENOMIC DNA]</scope>
    <source>
        <strain evidence="1 2">ATCC 49954</strain>
    </source>
</reference>
<protein>
    <recommendedName>
        <fullName evidence="3">XRE family transcriptional regulator</fullName>
    </recommendedName>
</protein>
<proteinExistence type="predicted"/>
<name>A0AAX2DR43_LISIV</name>